<dbReference type="AlphaFoldDB" id="A0A4U5NVM2"/>
<comment type="caution">
    <text evidence="2">The sequence shown here is derived from an EMBL/GenBank/DDBJ whole genome shotgun (WGS) entry which is preliminary data.</text>
</comment>
<dbReference type="Proteomes" id="UP000298663">
    <property type="component" value="Unassembled WGS sequence"/>
</dbReference>
<evidence type="ECO:0000313" key="2">
    <source>
        <dbReference type="EMBL" id="TKR87432.1"/>
    </source>
</evidence>
<accession>A0A4U5NVM2</accession>
<feature type="compositionally biased region" description="Polar residues" evidence="1">
    <location>
        <begin position="183"/>
        <end position="201"/>
    </location>
</feature>
<evidence type="ECO:0000313" key="3">
    <source>
        <dbReference type="Proteomes" id="UP000298663"/>
    </source>
</evidence>
<sequence length="233" mass="24479">MCASHVICVVLNAFRPFTDLKSGFPDASRLHVPSIVRNPVHAPHVDVACLVYASFLAVAAPTVPISVRVCVERGRAPASSISCVVSSSSLVLNARSVIGGHTDSSIISFQLFSLFNPKLNQLCIPDVTIATDLRTAAAIAATEAAAEEATRRRATADPATPASRADTEVALAEDRLMDVPATTPRNNMRGSACGTSIGQKNHSPRSSRISTKSKASSPSASNSSWMNGSPRIK</sequence>
<reference evidence="2 3" key="2">
    <citation type="journal article" date="2019" name="G3 (Bethesda)">
        <title>Hybrid Assembly of the Genome of the Entomopathogenic Nematode Steinernema carpocapsae Identifies the X-Chromosome.</title>
        <authorList>
            <person name="Serra L."/>
            <person name="Macchietto M."/>
            <person name="Macias-Munoz A."/>
            <person name="McGill C.J."/>
            <person name="Rodriguez I.M."/>
            <person name="Rodriguez B."/>
            <person name="Murad R."/>
            <person name="Mortazavi A."/>
        </authorList>
    </citation>
    <scope>NUCLEOTIDE SEQUENCE [LARGE SCALE GENOMIC DNA]</scope>
    <source>
        <strain evidence="2 3">ALL</strain>
    </source>
</reference>
<dbReference type="EMBL" id="AZBU02000003">
    <property type="protein sequence ID" value="TKR87432.1"/>
    <property type="molecule type" value="Genomic_DNA"/>
</dbReference>
<keyword evidence="3" id="KW-1185">Reference proteome</keyword>
<gene>
    <name evidence="2" type="ORF">L596_011831</name>
</gene>
<reference evidence="2 3" key="1">
    <citation type="journal article" date="2015" name="Genome Biol.">
        <title>Comparative genomics of Steinernema reveals deeply conserved gene regulatory networks.</title>
        <authorList>
            <person name="Dillman A.R."/>
            <person name="Macchietto M."/>
            <person name="Porter C.F."/>
            <person name="Rogers A."/>
            <person name="Williams B."/>
            <person name="Antoshechkin I."/>
            <person name="Lee M.M."/>
            <person name="Goodwin Z."/>
            <person name="Lu X."/>
            <person name="Lewis E.E."/>
            <person name="Goodrich-Blair H."/>
            <person name="Stock S.P."/>
            <person name="Adams B.J."/>
            <person name="Sternberg P.W."/>
            <person name="Mortazavi A."/>
        </authorList>
    </citation>
    <scope>NUCLEOTIDE SEQUENCE [LARGE SCALE GENOMIC DNA]</scope>
    <source>
        <strain evidence="2 3">ALL</strain>
    </source>
</reference>
<name>A0A4U5NVM2_STECR</name>
<feature type="compositionally biased region" description="Low complexity" evidence="1">
    <location>
        <begin position="206"/>
        <end position="233"/>
    </location>
</feature>
<organism evidence="2 3">
    <name type="scientific">Steinernema carpocapsae</name>
    <name type="common">Entomopathogenic nematode</name>
    <dbReference type="NCBI Taxonomy" id="34508"/>
    <lineage>
        <taxon>Eukaryota</taxon>
        <taxon>Metazoa</taxon>
        <taxon>Ecdysozoa</taxon>
        <taxon>Nematoda</taxon>
        <taxon>Chromadorea</taxon>
        <taxon>Rhabditida</taxon>
        <taxon>Tylenchina</taxon>
        <taxon>Panagrolaimomorpha</taxon>
        <taxon>Strongyloidoidea</taxon>
        <taxon>Steinernematidae</taxon>
        <taxon>Steinernema</taxon>
    </lineage>
</organism>
<proteinExistence type="predicted"/>
<feature type="region of interest" description="Disordered" evidence="1">
    <location>
        <begin position="147"/>
        <end position="233"/>
    </location>
</feature>
<protein>
    <submittedName>
        <fullName evidence="2">Uncharacterized protein</fullName>
    </submittedName>
</protein>
<evidence type="ECO:0000256" key="1">
    <source>
        <dbReference type="SAM" id="MobiDB-lite"/>
    </source>
</evidence>